<feature type="compositionally biased region" description="Low complexity" evidence="1">
    <location>
        <begin position="106"/>
        <end position="118"/>
    </location>
</feature>
<dbReference type="EMBL" id="JAAQPF010000158">
    <property type="protein sequence ID" value="KAF5713001.1"/>
    <property type="molecule type" value="Genomic_DNA"/>
</dbReference>
<gene>
    <name evidence="2" type="ORF">FGLOB1_4269</name>
</gene>
<protein>
    <recommendedName>
        <fullName evidence="4">BTB domain-containing protein</fullName>
    </recommendedName>
</protein>
<feature type="region of interest" description="Disordered" evidence="1">
    <location>
        <begin position="98"/>
        <end position="118"/>
    </location>
</feature>
<proteinExistence type="predicted"/>
<dbReference type="Proteomes" id="UP000532311">
    <property type="component" value="Unassembled WGS sequence"/>
</dbReference>
<comment type="caution">
    <text evidence="2">The sequence shown here is derived from an EMBL/GenBank/DDBJ whole genome shotgun (WGS) entry which is preliminary data.</text>
</comment>
<keyword evidence="3" id="KW-1185">Reference proteome</keyword>
<organism evidence="2 3">
    <name type="scientific">Fusarium globosum</name>
    <dbReference type="NCBI Taxonomy" id="78864"/>
    <lineage>
        <taxon>Eukaryota</taxon>
        <taxon>Fungi</taxon>
        <taxon>Dikarya</taxon>
        <taxon>Ascomycota</taxon>
        <taxon>Pezizomycotina</taxon>
        <taxon>Sordariomycetes</taxon>
        <taxon>Hypocreomycetidae</taxon>
        <taxon>Hypocreales</taxon>
        <taxon>Nectriaceae</taxon>
        <taxon>Fusarium</taxon>
        <taxon>Fusarium fujikuroi species complex</taxon>
    </lineage>
</organism>
<name>A0A8H5YKI1_9HYPO</name>
<evidence type="ECO:0000313" key="3">
    <source>
        <dbReference type="Proteomes" id="UP000532311"/>
    </source>
</evidence>
<evidence type="ECO:0000313" key="2">
    <source>
        <dbReference type="EMBL" id="KAF5713001.1"/>
    </source>
</evidence>
<dbReference type="Gene3D" id="3.30.710.10">
    <property type="entry name" value="Potassium Channel Kv1.1, Chain A"/>
    <property type="match status" value="1"/>
</dbReference>
<evidence type="ECO:0000256" key="1">
    <source>
        <dbReference type="SAM" id="MobiDB-lite"/>
    </source>
</evidence>
<dbReference type="AlphaFoldDB" id="A0A8H5YKI1"/>
<sequence>MVVFTHDIAPDGDIYIVLEEANSMLTTPTVDLRHMNVDSPEFSPDPAVVNVPETSSGLELPGVPDGDTLKYRFRVSSHHLTFASAIFKTMLTGPWKESAPAGTSLPETTPETPAETAEASAVREILTTGWDVHAFVTVLRIIHGLYYQVPEAVSLSFFIDVAVIADYYQCAEAVSTSAKLWKLTFLKSGALNLRGKVSIMWLWIAWVFSWPSEFNRAAYGHLRYSQGLDLVDTHDLPIAMILETLAKKREWSLDTFSAKLVALRTDHLELRAGCDRRYRHMLLGAIQDAEYTMHNKLVISGPPYYWISIGEINDIWEDIDSDDCRDSRDIKRGFPRPCGLKKLMKPTFDEIVAEFSKINITDFQAKKGSTPLFPLSSSSHRNFFTHLGFLFSSPATNSAIVMTIITHDIVPGGDLCIILKEPNTQRVLPDVSLRQYQYNMPDYLPDHDRLDAPPMISPLPYFRIHDEEPVEIRLRVSSAHMTLASPVIKKMLQGPWTESAEIGSPDSVNTSSSPSTSVREISTIGWNADALVAILNIIHGRHSDVPTKVNLSFFADFAVIADYYQCDSAVLCPALLWYKSLYKLPEGLGRKPILWLYISWVFYWYEPFADLAMLVWKHGEGLDLVKTYDIPIAEILEKLDNKRQKAITTVLEDLDYMTRELQEDQVDDTVWGDWGPPIDHARRCMMLGSALREKRRLDKLDPPLTAPYTGYSFSRIISMVSGFRALEKPVKNHVEYLSDDRDDWPVPETWQGAPAEEGDSPKQRLKNKIDIILSDIEWLNLENFRD</sequence>
<reference evidence="2 3" key="1">
    <citation type="submission" date="2020-05" db="EMBL/GenBank/DDBJ databases">
        <title>Identification and distribution of gene clusters putatively required for synthesis of sphingolipid metabolism inhibitors in phylogenetically diverse species of the filamentous fungus Fusarium.</title>
        <authorList>
            <person name="Kim H.-S."/>
            <person name="Busman M."/>
            <person name="Brown D.W."/>
            <person name="Divon H."/>
            <person name="Uhlig S."/>
            <person name="Proctor R.H."/>
        </authorList>
    </citation>
    <scope>NUCLEOTIDE SEQUENCE [LARGE SCALE GENOMIC DNA]</scope>
    <source>
        <strain evidence="2 3">NRRL 26131</strain>
    </source>
</reference>
<accession>A0A8H5YKI1</accession>
<dbReference type="InterPro" id="IPR011333">
    <property type="entry name" value="SKP1/BTB/POZ_sf"/>
</dbReference>
<evidence type="ECO:0008006" key="4">
    <source>
        <dbReference type="Google" id="ProtNLM"/>
    </source>
</evidence>